<dbReference type="Proteomes" id="UP000063308">
    <property type="component" value="Chromosome"/>
</dbReference>
<accession>A0A0E4FR20</accession>
<dbReference type="EMBL" id="AP014685">
    <property type="protein sequence ID" value="BAR54143.1"/>
    <property type="molecule type" value="Genomic_DNA"/>
</dbReference>
<sequence length="73" mass="7640">MNRDPAPTKVDPLKPEQAAALDRDGYLLLRGAVPAAWRDALRAAFDSGVGTGDQWAAPGAPAGATPLSISIRW</sequence>
<reference evidence="2 3" key="1">
    <citation type="submission" date="2014-11" db="EMBL/GenBank/DDBJ databases">
        <title>Symbiosis island explosion on the genome of extra-slow-growing strains of soybean bradyrhizobia with massive insertion sequences.</title>
        <authorList>
            <person name="Iida T."/>
            <person name="Minamisawa K."/>
        </authorList>
    </citation>
    <scope>NUCLEOTIDE SEQUENCE [LARGE SCALE GENOMIC DNA]</scope>
    <source>
        <strain evidence="2 3">NK6</strain>
    </source>
</reference>
<feature type="region of interest" description="Disordered" evidence="1">
    <location>
        <begin position="52"/>
        <end position="73"/>
    </location>
</feature>
<dbReference type="Gene3D" id="2.60.120.620">
    <property type="entry name" value="q2cbj1_9rhob like domain"/>
    <property type="match status" value="1"/>
</dbReference>
<evidence type="ECO:0008006" key="4">
    <source>
        <dbReference type="Google" id="ProtNLM"/>
    </source>
</evidence>
<evidence type="ECO:0000256" key="1">
    <source>
        <dbReference type="SAM" id="MobiDB-lite"/>
    </source>
</evidence>
<evidence type="ECO:0000313" key="3">
    <source>
        <dbReference type="Proteomes" id="UP000063308"/>
    </source>
</evidence>
<name>A0A0E4FR20_9BRAD</name>
<proteinExistence type="predicted"/>
<organism evidence="2 3">
    <name type="scientific">Bradyrhizobium diazoefficiens</name>
    <dbReference type="NCBI Taxonomy" id="1355477"/>
    <lineage>
        <taxon>Bacteria</taxon>
        <taxon>Pseudomonadati</taxon>
        <taxon>Pseudomonadota</taxon>
        <taxon>Alphaproteobacteria</taxon>
        <taxon>Hyphomicrobiales</taxon>
        <taxon>Nitrobacteraceae</taxon>
        <taxon>Bradyrhizobium</taxon>
    </lineage>
</organism>
<evidence type="ECO:0000313" key="2">
    <source>
        <dbReference type="EMBL" id="BAR54143.1"/>
    </source>
</evidence>
<dbReference type="SUPFAM" id="SSF51197">
    <property type="entry name" value="Clavaminate synthase-like"/>
    <property type="match status" value="1"/>
</dbReference>
<protein>
    <recommendedName>
        <fullName evidence="4">Phytanoyl-CoA dioxygenase</fullName>
    </recommendedName>
</protein>
<gene>
    <name evidence="2" type="ORF">NK6_958</name>
</gene>
<dbReference type="AlphaFoldDB" id="A0A0E4FR20"/>